<dbReference type="InterPro" id="IPR013767">
    <property type="entry name" value="PAS_fold"/>
</dbReference>
<dbReference type="SMART" id="SM00091">
    <property type="entry name" value="PAS"/>
    <property type="match status" value="1"/>
</dbReference>
<evidence type="ECO:0000313" key="6">
    <source>
        <dbReference type="Proteomes" id="UP000293902"/>
    </source>
</evidence>
<dbReference type="PROSITE" id="PS50112">
    <property type="entry name" value="PAS"/>
    <property type="match status" value="1"/>
</dbReference>
<feature type="domain" description="PAC" evidence="2">
    <location>
        <begin position="79"/>
        <end position="131"/>
    </location>
</feature>
<dbReference type="EMBL" id="QLNI01000012">
    <property type="protein sequence ID" value="RAM02604.1"/>
    <property type="molecule type" value="Genomic_DNA"/>
</dbReference>
<dbReference type="Proteomes" id="UP000248798">
    <property type="component" value="Unassembled WGS sequence"/>
</dbReference>
<dbReference type="OrthoDB" id="9787818at2"/>
<gene>
    <name evidence="4" type="ORF">DO021_07105</name>
    <name evidence="3" type="ORF">EYB58_03320</name>
</gene>
<dbReference type="PROSITE" id="PS50113">
    <property type="entry name" value="PAC"/>
    <property type="match status" value="1"/>
</dbReference>
<evidence type="ECO:0000313" key="3">
    <source>
        <dbReference type="EMBL" id="QBH12036.1"/>
    </source>
</evidence>
<evidence type="ECO:0000313" key="4">
    <source>
        <dbReference type="EMBL" id="RAM02604.1"/>
    </source>
</evidence>
<dbReference type="SUPFAM" id="SSF55785">
    <property type="entry name" value="PYP-like sensor domain (PAS domain)"/>
    <property type="match status" value="1"/>
</dbReference>
<dbReference type="InterPro" id="IPR000700">
    <property type="entry name" value="PAS-assoc_C"/>
</dbReference>
<name>A0A328FD29_9BACT</name>
<dbReference type="Pfam" id="PF00989">
    <property type="entry name" value="PAS"/>
    <property type="match status" value="1"/>
</dbReference>
<reference evidence="3 6" key="2">
    <citation type="submission" date="2019-02" db="EMBL/GenBank/DDBJ databases">
        <title>Complete genome sequence of Desulfobacter hydrogenophilus AcRS1.</title>
        <authorList>
            <person name="Marietou A."/>
            <person name="Lund M.B."/>
            <person name="Marshall I.P.G."/>
            <person name="Schreiber L."/>
            <person name="Jorgensen B."/>
        </authorList>
    </citation>
    <scope>NUCLEOTIDE SEQUENCE [LARGE SCALE GENOMIC DNA]</scope>
    <source>
        <strain evidence="3 6">AcRS1</strain>
    </source>
</reference>
<dbReference type="GO" id="GO:0006355">
    <property type="term" value="P:regulation of DNA-templated transcription"/>
    <property type="evidence" value="ECO:0007669"/>
    <property type="project" value="InterPro"/>
</dbReference>
<evidence type="ECO:0000313" key="5">
    <source>
        <dbReference type="Proteomes" id="UP000248798"/>
    </source>
</evidence>
<evidence type="ECO:0000259" key="2">
    <source>
        <dbReference type="PROSITE" id="PS50113"/>
    </source>
</evidence>
<accession>A0A328FD29</accession>
<dbReference type="NCBIfam" id="TIGR00229">
    <property type="entry name" value="sensory_box"/>
    <property type="match status" value="1"/>
</dbReference>
<evidence type="ECO:0000259" key="1">
    <source>
        <dbReference type="PROSITE" id="PS50112"/>
    </source>
</evidence>
<dbReference type="Gene3D" id="3.30.450.20">
    <property type="entry name" value="PAS domain"/>
    <property type="match status" value="1"/>
</dbReference>
<dbReference type="RefSeq" id="WP_111955142.1">
    <property type="nucleotide sequence ID" value="NZ_CP036313.1"/>
</dbReference>
<feature type="domain" description="PAS" evidence="1">
    <location>
        <begin position="2"/>
        <end position="72"/>
    </location>
</feature>
<reference evidence="4 5" key="1">
    <citation type="submission" date="2018-06" db="EMBL/GenBank/DDBJ databases">
        <title>Complete Genome Sequence of Desulfobacter hydrogenophilus (DSM3380).</title>
        <authorList>
            <person name="Marietou A."/>
            <person name="Schreiber L."/>
            <person name="Marshall I."/>
            <person name="Jorgensen B."/>
        </authorList>
    </citation>
    <scope>NUCLEOTIDE SEQUENCE [LARGE SCALE GENOMIC DNA]</scope>
    <source>
        <strain evidence="4 5">DSM 3380</strain>
    </source>
</reference>
<sequence>MNDGFMDSLIEQNPDAMIFADTEGTIRVWNVAAERIFGFTKEQAIGSNLDIIVPQNLRKAHWRGYEQAMQRGDTKYVGKSLPTKSLHADGSVIYVELGFSIVLDSAKNVIGALSSARDITTRYKKERETQKRLSELENAQR</sequence>
<proteinExistence type="predicted"/>
<dbReference type="InterPro" id="IPR000014">
    <property type="entry name" value="PAS"/>
</dbReference>
<dbReference type="AlphaFoldDB" id="A0A328FD29"/>
<dbReference type="Proteomes" id="UP000293902">
    <property type="component" value="Chromosome"/>
</dbReference>
<dbReference type="InterPro" id="IPR035965">
    <property type="entry name" value="PAS-like_dom_sf"/>
</dbReference>
<organism evidence="4 5">
    <name type="scientific">Desulfobacter hydrogenophilus</name>
    <dbReference type="NCBI Taxonomy" id="2291"/>
    <lineage>
        <taxon>Bacteria</taxon>
        <taxon>Pseudomonadati</taxon>
        <taxon>Thermodesulfobacteriota</taxon>
        <taxon>Desulfobacteria</taxon>
        <taxon>Desulfobacterales</taxon>
        <taxon>Desulfobacteraceae</taxon>
        <taxon>Desulfobacter</taxon>
    </lineage>
</organism>
<dbReference type="CDD" id="cd00130">
    <property type="entry name" value="PAS"/>
    <property type="match status" value="1"/>
</dbReference>
<protein>
    <submittedName>
        <fullName evidence="3">PAS domain S-box protein</fullName>
    </submittedName>
</protein>
<keyword evidence="6" id="KW-1185">Reference proteome</keyword>
<dbReference type="EMBL" id="CP036313">
    <property type="protein sequence ID" value="QBH12036.1"/>
    <property type="molecule type" value="Genomic_DNA"/>
</dbReference>